<accession>A0A183DNG5</accession>
<feature type="compositionally biased region" description="Basic and acidic residues" evidence="1">
    <location>
        <begin position="25"/>
        <end position="44"/>
    </location>
</feature>
<keyword evidence="3" id="KW-1185">Reference proteome</keyword>
<dbReference type="AlphaFoldDB" id="A0A183DNG5"/>
<feature type="region of interest" description="Disordered" evidence="1">
    <location>
        <begin position="25"/>
        <end position="62"/>
    </location>
</feature>
<dbReference type="EMBL" id="UYRT01077901">
    <property type="protein sequence ID" value="VDN17196.1"/>
    <property type="molecule type" value="Genomic_DNA"/>
</dbReference>
<evidence type="ECO:0000313" key="4">
    <source>
        <dbReference type="WBParaSite" id="GPUH_0001026901-mRNA-1"/>
    </source>
</evidence>
<dbReference type="Proteomes" id="UP000271098">
    <property type="component" value="Unassembled WGS sequence"/>
</dbReference>
<sequence length="548" mass="60396">MSCGGAIFVNCSYVAESLESVAAMDSHEATTTDAVKKEQEEERTTSPCRSFSSGELSDDSDVAADDNACCGVANDYDYDAAVEDEVELEEQHTSRNGLAEGRQKRFNKTVRSDEESGDSEHSDPEAHSRRNDDKLFSSEMRIMHTNEMRLLRETFEELKKIMSERGMDIMSTNIGRDVAEFLHEKEQSANAGHIESQTSVPVSASKSCPGSFGVLSTNQNFPLNRSSTTKPHFRAERTLSNVGPSVAPSGIGSVAIPPADFSIPPPTINRAELGRSDRTYGNPGTSTVDMSPTANAVRASISDTELSRERRSLYSKHFIQGKLLANDHTMETFSESPFGPRNGNMVSREHGALSFGPRFAPEMEHSGPSAGGVPRLAHLSSSRSHRYVGPSLRDGFLHMDDRGTSFLDSGCSPFLPERGMPFSNSRIVSMYDDGRLPFHQYEHLQGEDAIRIRHVWNTRSSTHQKNRAMQQGREIFRDRKTFRIRRARLPEVRDHSRSPLCIPKTAATASISTGENGNERNVTSSSATSRTAELLPGVNEPVSETAEK</sequence>
<reference evidence="4" key="1">
    <citation type="submission" date="2016-06" db="UniProtKB">
        <authorList>
            <consortium name="WormBaseParasite"/>
        </authorList>
    </citation>
    <scope>IDENTIFICATION</scope>
</reference>
<organism evidence="4">
    <name type="scientific">Gongylonema pulchrum</name>
    <dbReference type="NCBI Taxonomy" id="637853"/>
    <lineage>
        <taxon>Eukaryota</taxon>
        <taxon>Metazoa</taxon>
        <taxon>Ecdysozoa</taxon>
        <taxon>Nematoda</taxon>
        <taxon>Chromadorea</taxon>
        <taxon>Rhabditida</taxon>
        <taxon>Spirurina</taxon>
        <taxon>Spiruromorpha</taxon>
        <taxon>Spiruroidea</taxon>
        <taxon>Gongylonematidae</taxon>
        <taxon>Gongylonema</taxon>
    </lineage>
</organism>
<dbReference type="WBParaSite" id="GPUH_0001026901-mRNA-1">
    <property type="protein sequence ID" value="GPUH_0001026901-mRNA-1"/>
    <property type="gene ID" value="GPUH_0001026901"/>
</dbReference>
<evidence type="ECO:0000313" key="3">
    <source>
        <dbReference type="Proteomes" id="UP000271098"/>
    </source>
</evidence>
<feature type="region of interest" description="Disordered" evidence="1">
    <location>
        <begin position="510"/>
        <end position="548"/>
    </location>
</feature>
<feature type="compositionally biased region" description="Polar residues" evidence="1">
    <location>
        <begin position="510"/>
        <end position="531"/>
    </location>
</feature>
<reference evidence="2 3" key="2">
    <citation type="submission" date="2018-11" db="EMBL/GenBank/DDBJ databases">
        <authorList>
            <consortium name="Pathogen Informatics"/>
        </authorList>
    </citation>
    <scope>NUCLEOTIDE SEQUENCE [LARGE SCALE GENOMIC DNA]</scope>
</reference>
<proteinExistence type="predicted"/>
<feature type="compositionally biased region" description="Polar residues" evidence="1">
    <location>
        <begin position="282"/>
        <end position="291"/>
    </location>
</feature>
<feature type="region of interest" description="Disordered" evidence="1">
    <location>
        <begin position="268"/>
        <end position="291"/>
    </location>
</feature>
<dbReference type="OrthoDB" id="5839668at2759"/>
<feature type="compositionally biased region" description="Basic and acidic residues" evidence="1">
    <location>
        <begin position="110"/>
        <end position="137"/>
    </location>
</feature>
<gene>
    <name evidence="2" type="ORF">GPUH_LOCUS10256</name>
</gene>
<feature type="region of interest" description="Disordered" evidence="1">
    <location>
        <begin position="87"/>
        <end position="137"/>
    </location>
</feature>
<name>A0A183DNG5_9BILA</name>
<evidence type="ECO:0000313" key="2">
    <source>
        <dbReference type="EMBL" id="VDN17196.1"/>
    </source>
</evidence>
<evidence type="ECO:0000256" key="1">
    <source>
        <dbReference type="SAM" id="MobiDB-lite"/>
    </source>
</evidence>
<feature type="compositionally biased region" description="Polar residues" evidence="1">
    <location>
        <begin position="45"/>
        <end position="55"/>
    </location>
</feature>
<protein>
    <submittedName>
        <fullName evidence="4">Ion_trans domain-containing protein</fullName>
    </submittedName>
</protein>